<accession>A0A1F8E2K3</accession>
<evidence type="ECO:0008006" key="4">
    <source>
        <dbReference type="Google" id="ProtNLM"/>
    </source>
</evidence>
<keyword evidence="1" id="KW-1133">Transmembrane helix</keyword>
<keyword evidence="1" id="KW-0472">Membrane</keyword>
<feature type="transmembrane region" description="Helical" evidence="1">
    <location>
        <begin position="12"/>
        <end position="33"/>
    </location>
</feature>
<name>A0A1F8E2K3_9BACT</name>
<dbReference type="Proteomes" id="UP000179057">
    <property type="component" value="Unassembled WGS sequence"/>
</dbReference>
<dbReference type="AlphaFoldDB" id="A0A1F8E2K3"/>
<evidence type="ECO:0000256" key="1">
    <source>
        <dbReference type="SAM" id="Phobius"/>
    </source>
</evidence>
<dbReference type="EMBL" id="MGIV01000014">
    <property type="protein sequence ID" value="OGM94215.1"/>
    <property type="molecule type" value="Genomic_DNA"/>
</dbReference>
<gene>
    <name evidence="2" type="ORF">A2610_02855</name>
</gene>
<keyword evidence="1" id="KW-0812">Transmembrane</keyword>
<feature type="transmembrane region" description="Helical" evidence="1">
    <location>
        <begin position="129"/>
        <end position="146"/>
    </location>
</feature>
<organism evidence="2 3">
    <name type="scientific">Candidatus Wolfebacteria bacterium RIFOXYD1_FULL_48_65</name>
    <dbReference type="NCBI Taxonomy" id="1802561"/>
    <lineage>
        <taxon>Bacteria</taxon>
        <taxon>Candidatus Wolfeibacteriota</taxon>
    </lineage>
</organism>
<feature type="transmembrane region" description="Helical" evidence="1">
    <location>
        <begin position="45"/>
        <end position="66"/>
    </location>
</feature>
<reference evidence="2 3" key="1">
    <citation type="journal article" date="2016" name="Nat. Commun.">
        <title>Thousands of microbial genomes shed light on interconnected biogeochemical processes in an aquifer system.</title>
        <authorList>
            <person name="Anantharaman K."/>
            <person name="Brown C.T."/>
            <person name="Hug L.A."/>
            <person name="Sharon I."/>
            <person name="Castelle C.J."/>
            <person name="Probst A.J."/>
            <person name="Thomas B.C."/>
            <person name="Singh A."/>
            <person name="Wilkins M.J."/>
            <person name="Karaoz U."/>
            <person name="Brodie E.L."/>
            <person name="Williams K.H."/>
            <person name="Hubbard S.S."/>
            <person name="Banfield J.F."/>
        </authorList>
    </citation>
    <scope>NUCLEOTIDE SEQUENCE [LARGE SCALE GENOMIC DNA]</scope>
</reference>
<feature type="transmembrane region" description="Helical" evidence="1">
    <location>
        <begin position="103"/>
        <end position="123"/>
    </location>
</feature>
<comment type="caution">
    <text evidence="2">The sequence shown here is derived from an EMBL/GenBank/DDBJ whole genome shotgun (WGS) entry which is preliminary data.</text>
</comment>
<evidence type="ECO:0000313" key="2">
    <source>
        <dbReference type="EMBL" id="OGM94215.1"/>
    </source>
</evidence>
<protein>
    <recommendedName>
        <fullName evidence="4">Phosphohistidine phosphatase</fullName>
    </recommendedName>
</protein>
<proteinExistence type="predicted"/>
<sequence length="162" mass="18463">MKDILDKITSYNLFNYLLPGVLFVAILDKFTIYSLTQENLVVGAFVYYFVGLVISRFGSLIIEPFLKSVSFLKFADYADFVSASKIDSKVENFSEVNNMYRTFTAMFVLLLLLKGYELLAVKISILGEHTPLILVAVLLTMFLFSYRKQTGYITKRIKASKS</sequence>
<evidence type="ECO:0000313" key="3">
    <source>
        <dbReference type="Proteomes" id="UP000179057"/>
    </source>
</evidence>